<protein>
    <submittedName>
        <fullName evidence="4">7TM_GPCR_Srx domain-containing protein</fullName>
    </submittedName>
</protein>
<dbReference type="SUPFAM" id="SSF81321">
    <property type="entry name" value="Family A G protein-coupled receptor-like"/>
    <property type="match status" value="1"/>
</dbReference>
<dbReference type="AlphaFoldDB" id="A0A7I4Y086"/>
<keyword evidence="1" id="KW-0812">Transmembrane</keyword>
<accession>A0A7I4Y086</accession>
<dbReference type="Pfam" id="PF10328">
    <property type="entry name" value="7TM_GPCR_Srx"/>
    <property type="match status" value="1"/>
</dbReference>
<evidence type="ECO:0000259" key="2">
    <source>
        <dbReference type="Pfam" id="PF10328"/>
    </source>
</evidence>
<dbReference type="PANTHER" id="PTHR23017">
    <property type="entry name" value="SERPENTINE RECEPTOR, CLASS X"/>
    <property type="match status" value="1"/>
</dbReference>
<dbReference type="PANTHER" id="PTHR23017:SF3">
    <property type="entry name" value="G-PROTEIN COUPLED RECEPTORS FAMILY 1 PROFILE DOMAIN-CONTAINING PROTEIN"/>
    <property type="match status" value="1"/>
</dbReference>
<dbReference type="InterPro" id="IPR019430">
    <property type="entry name" value="7TM_GPCR_serpentine_rcpt_Srx"/>
</dbReference>
<name>A0A7I4Y086_HAECO</name>
<organism evidence="3 4">
    <name type="scientific">Haemonchus contortus</name>
    <name type="common">Barber pole worm</name>
    <dbReference type="NCBI Taxonomy" id="6289"/>
    <lineage>
        <taxon>Eukaryota</taxon>
        <taxon>Metazoa</taxon>
        <taxon>Ecdysozoa</taxon>
        <taxon>Nematoda</taxon>
        <taxon>Chromadorea</taxon>
        <taxon>Rhabditida</taxon>
        <taxon>Rhabditina</taxon>
        <taxon>Rhabditomorpha</taxon>
        <taxon>Strongyloidea</taxon>
        <taxon>Trichostrongylidae</taxon>
        <taxon>Haemonchus</taxon>
    </lineage>
</organism>
<reference evidence="4" key="1">
    <citation type="submission" date="2020-12" db="UniProtKB">
        <authorList>
            <consortium name="WormBaseParasite"/>
        </authorList>
    </citation>
    <scope>IDENTIFICATION</scope>
    <source>
        <strain evidence="4">MHco3</strain>
    </source>
</reference>
<feature type="transmembrane region" description="Helical" evidence="1">
    <location>
        <begin position="170"/>
        <end position="190"/>
    </location>
</feature>
<dbReference type="OMA" id="VLFWYAS"/>
<dbReference type="WBParaSite" id="HCON_00026945-00001">
    <property type="protein sequence ID" value="HCON_00026945-00001"/>
    <property type="gene ID" value="HCON_00026945"/>
</dbReference>
<proteinExistence type="predicted"/>
<evidence type="ECO:0000313" key="4">
    <source>
        <dbReference type="WBParaSite" id="HCON_00026945-00001"/>
    </source>
</evidence>
<feature type="transmembrane region" description="Helical" evidence="1">
    <location>
        <begin position="119"/>
        <end position="145"/>
    </location>
</feature>
<evidence type="ECO:0000256" key="1">
    <source>
        <dbReference type="SAM" id="Phobius"/>
    </source>
</evidence>
<sequence length="257" mass="28737">MVFSFWAAPMLLIGAPESLTQSFIGKRMGQLVVLFWYASIYGQLQIALNRLLAIISPLMYRYHYVFCRTNHTNLGDILDNFIPSSSSSIFCSDGCAFAFHVDMLFWSYADTECGHTLALYLAFLHGAILCAVVVIIDTVAFLAILKKAKKLRKSIGKAQEATILNNNVRLYAQGCVQALCFVLAILAFHFTPGLLTTKWSRFATLTAGWEFVHAVDGLILILFHEKFRVLLCNPSSLWQRAAPPSSATPRSRRIANF</sequence>
<keyword evidence="1" id="KW-0472">Membrane</keyword>
<feature type="domain" description="7TM GPCR serpentine receptor class x (Srx)" evidence="2">
    <location>
        <begin position="2"/>
        <end position="224"/>
    </location>
</feature>
<keyword evidence="3" id="KW-1185">Reference proteome</keyword>
<evidence type="ECO:0000313" key="3">
    <source>
        <dbReference type="Proteomes" id="UP000025227"/>
    </source>
</evidence>
<feature type="transmembrane region" description="Helical" evidence="1">
    <location>
        <begin position="36"/>
        <end position="60"/>
    </location>
</feature>
<dbReference type="OrthoDB" id="5825164at2759"/>
<feature type="transmembrane region" description="Helical" evidence="1">
    <location>
        <begin position="202"/>
        <end position="223"/>
    </location>
</feature>
<keyword evidence="1" id="KW-1133">Transmembrane helix</keyword>
<dbReference type="Proteomes" id="UP000025227">
    <property type="component" value="Unplaced"/>
</dbReference>